<dbReference type="PANTHER" id="PTHR11633">
    <property type="entry name" value="PLATELET-DERIVED GROWTH FACTOR"/>
    <property type="match status" value="1"/>
</dbReference>
<keyword evidence="5" id="KW-1133">Transmembrane helix</keyword>
<dbReference type="OrthoDB" id="6340270at2759"/>
<evidence type="ECO:0000256" key="6">
    <source>
        <dbReference type="SAM" id="SignalP"/>
    </source>
</evidence>
<dbReference type="PANTHER" id="PTHR11633:SF1">
    <property type="entry name" value="LD28763P"/>
    <property type="match status" value="1"/>
</dbReference>
<dbReference type="GO" id="GO:0008284">
    <property type="term" value="P:positive regulation of cell population proliferation"/>
    <property type="evidence" value="ECO:0007669"/>
    <property type="project" value="TreeGrafter"/>
</dbReference>
<name>A0A553NTT9_TIGCA</name>
<dbReference type="GO" id="GO:0016020">
    <property type="term" value="C:membrane"/>
    <property type="evidence" value="ECO:0007669"/>
    <property type="project" value="InterPro"/>
</dbReference>
<dbReference type="InterPro" id="IPR000072">
    <property type="entry name" value="PDGF/VEGF_dom"/>
</dbReference>
<reference evidence="8 9" key="1">
    <citation type="journal article" date="2018" name="Nat. Ecol. Evol.">
        <title>Genomic signatures of mitonuclear coevolution across populations of Tigriopus californicus.</title>
        <authorList>
            <person name="Barreto F.S."/>
            <person name="Watson E.T."/>
            <person name="Lima T.G."/>
            <person name="Willett C.S."/>
            <person name="Edmands S."/>
            <person name="Li W."/>
            <person name="Burton R.S."/>
        </authorList>
    </citation>
    <scope>NUCLEOTIDE SEQUENCE [LARGE SCALE GENOMIC DNA]</scope>
    <source>
        <strain evidence="8 9">San Diego</strain>
    </source>
</reference>
<accession>A0A553NTT9</accession>
<proteinExistence type="inferred from homology"/>
<dbReference type="Pfam" id="PF00341">
    <property type="entry name" value="PDGF"/>
    <property type="match status" value="1"/>
</dbReference>
<dbReference type="GO" id="GO:0005615">
    <property type="term" value="C:extracellular space"/>
    <property type="evidence" value="ECO:0007669"/>
    <property type="project" value="TreeGrafter"/>
</dbReference>
<keyword evidence="2 4" id="KW-0339">Growth factor</keyword>
<dbReference type="GO" id="GO:0008083">
    <property type="term" value="F:growth factor activity"/>
    <property type="evidence" value="ECO:0007669"/>
    <property type="project" value="UniProtKB-KW"/>
</dbReference>
<feature type="signal peptide" evidence="6">
    <location>
        <begin position="1"/>
        <end position="30"/>
    </location>
</feature>
<feature type="transmembrane region" description="Helical" evidence="5">
    <location>
        <begin position="225"/>
        <end position="248"/>
    </location>
</feature>
<gene>
    <name evidence="8" type="ORF">TCAL_03210</name>
</gene>
<dbReference type="PROSITE" id="PS50278">
    <property type="entry name" value="PDGF_2"/>
    <property type="match status" value="1"/>
</dbReference>
<evidence type="ECO:0000256" key="4">
    <source>
        <dbReference type="RuleBase" id="RU003818"/>
    </source>
</evidence>
<organism evidence="8 9">
    <name type="scientific">Tigriopus californicus</name>
    <name type="common">Marine copepod</name>
    <dbReference type="NCBI Taxonomy" id="6832"/>
    <lineage>
        <taxon>Eukaryota</taxon>
        <taxon>Metazoa</taxon>
        <taxon>Ecdysozoa</taxon>
        <taxon>Arthropoda</taxon>
        <taxon>Crustacea</taxon>
        <taxon>Multicrustacea</taxon>
        <taxon>Hexanauplia</taxon>
        <taxon>Copepoda</taxon>
        <taxon>Harpacticoida</taxon>
        <taxon>Harpacticidae</taxon>
        <taxon>Tigriopus</taxon>
    </lineage>
</organism>
<dbReference type="SUPFAM" id="SSF57501">
    <property type="entry name" value="Cystine-knot cytokines"/>
    <property type="match status" value="1"/>
</dbReference>
<evidence type="ECO:0000313" key="8">
    <source>
        <dbReference type="EMBL" id="TRY68855.1"/>
    </source>
</evidence>
<keyword evidence="6" id="KW-0732">Signal</keyword>
<dbReference type="EMBL" id="VCGU01000010">
    <property type="protein sequence ID" value="TRY68855.1"/>
    <property type="molecule type" value="Genomic_DNA"/>
</dbReference>
<evidence type="ECO:0000259" key="7">
    <source>
        <dbReference type="PROSITE" id="PS50278"/>
    </source>
</evidence>
<keyword evidence="3" id="KW-0497">Mitogen</keyword>
<feature type="domain" description="Platelet-derived growth factor (PDGF) family profile" evidence="7">
    <location>
        <begin position="60"/>
        <end position="144"/>
    </location>
</feature>
<comment type="similarity">
    <text evidence="1 4">Belongs to the PDGF/VEGF growth factor family.</text>
</comment>
<dbReference type="Gene3D" id="2.10.90.10">
    <property type="entry name" value="Cystine-knot cytokines"/>
    <property type="match status" value="1"/>
</dbReference>
<keyword evidence="9" id="KW-1185">Reference proteome</keyword>
<dbReference type="AlphaFoldDB" id="A0A553NTT9"/>
<feature type="chain" id="PRO_5021809891" description="Platelet-derived growth factor (PDGF) family profile domain-containing protein" evidence="6">
    <location>
        <begin position="31"/>
        <end position="299"/>
    </location>
</feature>
<dbReference type="Proteomes" id="UP000318571">
    <property type="component" value="Chromosome 1"/>
</dbReference>
<dbReference type="STRING" id="6832.A0A553NTT9"/>
<dbReference type="SMART" id="SM00141">
    <property type="entry name" value="PDGF"/>
    <property type="match status" value="1"/>
</dbReference>
<sequence length="299" mass="33736">MRCFKKSGSISSLNMNLGLLLLNLSYLKQGVSNIEAVEYVSQGSCTQNQQRNILSNVPICQTREVLVDLRQHMSNASNIIQVIPDFAPVQRCGGSCQLYSHRCIPTSTRKKRLEVMTVLSQFPQPETQIQCGYVEIEEHVGCACGCPVQASDCRSDQYYSSTGCQCICKDQEERNRCILRGMRWDIMNCMCICPISSWKVCSTGYIFDFSRTCQCVTISTTASTGLLTAIIVLVTCMVVSVIGGYVMYKNQIGLFRSRSRRNISNHSLDEEEDKHLSREPIWDKLTHEQIVCRTMSEVD</sequence>
<dbReference type="GO" id="GO:0051781">
    <property type="term" value="P:positive regulation of cell division"/>
    <property type="evidence" value="ECO:0007669"/>
    <property type="project" value="UniProtKB-KW"/>
</dbReference>
<evidence type="ECO:0000256" key="3">
    <source>
        <dbReference type="ARBA" id="ARBA00023246"/>
    </source>
</evidence>
<dbReference type="GO" id="GO:0070851">
    <property type="term" value="F:growth factor receptor binding"/>
    <property type="evidence" value="ECO:0007669"/>
    <property type="project" value="TreeGrafter"/>
</dbReference>
<protein>
    <recommendedName>
        <fullName evidence="7">Platelet-derived growth factor (PDGF) family profile domain-containing protein</fullName>
    </recommendedName>
</protein>
<evidence type="ECO:0000256" key="2">
    <source>
        <dbReference type="ARBA" id="ARBA00023030"/>
    </source>
</evidence>
<evidence type="ECO:0000313" key="9">
    <source>
        <dbReference type="Proteomes" id="UP000318571"/>
    </source>
</evidence>
<evidence type="ECO:0000256" key="5">
    <source>
        <dbReference type="SAM" id="Phobius"/>
    </source>
</evidence>
<keyword evidence="5" id="KW-0812">Transmembrane</keyword>
<dbReference type="InterPro" id="IPR029034">
    <property type="entry name" value="Cystine-knot_cytokine"/>
</dbReference>
<evidence type="ECO:0000256" key="1">
    <source>
        <dbReference type="ARBA" id="ARBA00006686"/>
    </source>
</evidence>
<comment type="caution">
    <text evidence="8">The sequence shown here is derived from an EMBL/GenBank/DDBJ whole genome shotgun (WGS) entry which is preliminary data.</text>
</comment>
<keyword evidence="5" id="KW-0472">Membrane</keyword>